<dbReference type="InterPro" id="IPR029069">
    <property type="entry name" value="HotDog_dom_sf"/>
</dbReference>
<keyword evidence="6" id="KW-0443">Lipid metabolism</keyword>
<dbReference type="Pfam" id="PF20791">
    <property type="entry name" value="Acyl-ACP_TE_C"/>
    <property type="match status" value="1"/>
</dbReference>
<evidence type="ECO:0000256" key="5">
    <source>
        <dbReference type="ARBA" id="ARBA00022946"/>
    </source>
</evidence>
<dbReference type="PANTHER" id="PTHR31727">
    <property type="entry name" value="OLEOYL-ACYL CARRIER PROTEIN THIOESTERASE 1, CHLOROPLASTIC"/>
    <property type="match status" value="1"/>
</dbReference>
<protein>
    <submittedName>
        <fullName evidence="10">Acyl-ACP thioesterase</fullName>
    </submittedName>
</protein>
<dbReference type="InterPro" id="IPR002864">
    <property type="entry name" value="Acyl-ACP_thioesterase_NHD"/>
</dbReference>
<dbReference type="CDD" id="cd00586">
    <property type="entry name" value="4HBT"/>
    <property type="match status" value="1"/>
</dbReference>
<evidence type="ECO:0000256" key="4">
    <source>
        <dbReference type="ARBA" id="ARBA00022832"/>
    </source>
</evidence>
<dbReference type="PANTHER" id="PTHR31727:SF6">
    <property type="entry name" value="OLEOYL-ACYL CARRIER PROTEIN THIOESTERASE 1, CHLOROPLASTIC"/>
    <property type="match status" value="1"/>
</dbReference>
<evidence type="ECO:0000259" key="8">
    <source>
        <dbReference type="Pfam" id="PF01643"/>
    </source>
</evidence>
<dbReference type="Proteomes" id="UP000240708">
    <property type="component" value="Unassembled WGS sequence"/>
</dbReference>
<reference evidence="10 11" key="1">
    <citation type="submission" date="2018-03" db="EMBL/GenBank/DDBJ databases">
        <title>Genomic Encyclopedia of Archaeal and Bacterial Type Strains, Phase II (KMG-II): from individual species to whole genera.</title>
        <authorList>
            <person name="Goeker M."/>
        </authorList>
    </citation>
    <scope>NUCLEOTIDE SEQUENCE [LARGE SCALE GENOMIC DNA]</scope>
    <source>
        <strain evidence="10 11">DSM 28057</strain>
    </source>
</reference>
<feature type="domain" description="Acyl-ACP thioesterase N-terminal hotdog" evidence="8">
    <location>
        <begin position="9"/>
        <end position="126"/>
    </location>
</feature>
<evidence type="ECO:0000256" key="3">
    <source>
        <dbReference type="ARBA" id="ARBA00022801"/>
    </source>
</evidence>
<evidence type="ECO:0000256" key="7">
    <source>
        <dbReference type="ARBA" id="ARBA00023160"/>
    </source>
</evidence>
<dbReference type="SUPFAM" id="SSF54637">
    <property type="entry name" value="Thioesterase/thiol ester dehydrase-isomerase"/>
    <property type="match status" value="2"/>
</dbReference>
<sequence length="242" mass="28159">MQSKNDSFQYEKEFEVLSFQVDPSGKLRWSALADMLQEVAWKHADSRNFGQKLFDLGFMWVLSRFDIQVNEMPSWGNDIKIETAGRGINKLFAMREFRVKDSHGKILASAMSAWLLLDIEKKRPQKPEKVLPAELFQPILEEEFLPEKLKAPSYPVFGRNFQVNFSDLDMNNHVNNVSYIRWIEDFCKEKDFKFNRLLINYQSEAILGESIEIQFEIDSKKIVISGISNGRVVFNSLMTNNS</sequence>
<dbReference type="GO" id="GO:0016297">
    <property type="term" value="F:fatty acyl-[ACP] hydrolase activity"/>
    <property type="evidence" value="ECO:0007669"/>
    <property type="project" value="InterPro"/>
</dbReference>
<comment type="similarity">
    <text evidence="1">Belongs to the acyl-ACP thioesterase family.</text>
</comment>
<name>A0A2P8DZQ5_9BACT</name>
<keyword evidence="4" id="KW-0276">Fatty acid metabolism</keyword>
<evidence type="ECO:0000256" key="1">
    <source>
        <dbReference type="ARBA" id="ARBA00006500"/>
    </source>
</evidence>
<organism evidence="10 11">
    <name type="scientific">Cecembia rubra</name>
    <dbReference type="NCBI Taxonomy" id="1485585"/>
    <lineage>
        <taxon>Bacteria</taxon>
        <taxon>Pseudomonadati</taxon>
        <taxon>Bacteroidota</taxon>
        <taxon>Cytophagia</taxon>
        <taxon>Cytophagales</taxon>
        <taxon>Cyclobacteriaceae</taxon>
        <taxon>Cecembia</taxon>
    </lineage>
</organism>
<evidence type="ECO:0000259" key="9">
    <source>
        <dbReference type="Pfam" id="PF20791"/>
    </source>
</evidence>
<keyword evidence="5" id="KW-0809">Transit peptide</keyword>
<keyword evidence="11" id="KW-1185">Reference proteome</keyword>
<gene>
    <name evidence="10" type="ORF">CLV48_109161</name>
</gene>
<dbReference type="GO" id="GO:0000036">
    <property type="term" value="F:acyl carrier activity"/>
    <property type="evidence" value="ECO:0007669"/>
    <property type="project" value="TreeGrafter"/>
</dbReference>
<evidence type="ECO:0000256" key="6">
    <source>
        <dbReference type="ARBA" id="ARBA00023098"/>
    </source>
</evidence>
<dbReference type="InterPro" id="IPR049427">
    <property type="entry name" value="Acyl-ACP_TE_C"/>
</dbReference>
<evidence type="ECO:0000256" key="2">
    <source>
        <dbReference type="ARBA" id="ARBA00022516"/>
    </source>
</evidence>
<accession>A0A2P8DZQ5</accession>
<dbReference type="InterPro" id="IPR045023">
    <property type="entry name" value="FATA/B"/>
</dbReference>
<dbReference type="RefSeq" id="WP_106568242.1">
    <property type="nucleotide sequence ID" value="NZ_JAUVYL010000020.1"/>
</dbReference>
<keyword evidence="7" id="KW-0275">Fatty acid biosynthesis</keyword>
<evidence type="ECO:0000313" key="11">
    <source>
        <dbReference type="Proteomes" id="UP000240708"/>
    </source>
</evidence>
<dbReference type="EMBL" id="PYGF01000009">
    <property type="protein sequence ID" value="PSL02691.1"/>
    <property type="molecule type" value="Genomic_DNA"/>
</dbReference>
<dbReference type="AlphaFoldDB" id="A0A2P8DZQ5"/>
<dbReference type="Pfam" id="PF01643">
    <property type="entry name" value="Acyl-ACP_TE"/>
    <property type="match status" value="1"/>
</dbReference>
<evidence type="ECO:0000313" key="10">
    <source>
        <dbReference type="EMBL" id="PSL02691.1"/>
    </source>
</evidence>
<dbReference type="Gene3D" id="3.10.129.10">
    <property type="entry name" value="Hotdog Thioesterase"/>
    <property type="match status" value="1"/>
</dbReference>
<comment type="caution">
    <text evidence="10">The sequence shown here is derived from an EMBL/GenBank/DDBJ whole genome shotgun (WGS) entry which is preliminary data.</text>
</comment>
<keyword evidence="2" id="KW-0444">Lipid biosynthesis</keyword>
<feature type="domain" description="Acyl-ACP thioesterase-like C-terminal" evidence="9">
    <location>
        <begin position="159"/>
        <end position="220"/>
    </location>
</feature>
<dbReference type="OrthoDB" id="9801517at2"/>
<keyword evidence="3" id="KW-0378">Hydrolase</keyword>
<proteinExistence type="inferred from homology"/>